<gene>
    <name evidence="2" type="ORF">FJD37_18990</name>
</gene>
<name>A0A5C5PTR1_9PSED</name>
<keyword evidence="1" id="KW-0472">Membrane</keyword>
<dbReference type="RefSeq" id="WP_146426960.1">
    <property type="nucleotide sequence ID" value="NZ_CP142033.1"/>
</dbReference>
<sequence>MVPFAYSSLLFIFGVITINSTSYGIIISIAQAFFSLLTIVVAIWLVFYQQRKEREKHEKTIKEKETLYLLSLYSLARELAKMLVLSNLQKVEVNTNVFYSNIQNEFETLARMLSELPLSQAAQYGQVEKLLRIRRIAIQVGEIFRSDTNTEGDAFFIKYRNIINPLEHECHQYIIELKERIDILAPGRFPDEHNFL</sequence>
<reference evidence="2 3" key="1">
    <citation type="submission" date="2019-06" db="EMBL/GenBank/DDBJ databases">
        <title>Pseudomonas bimorpha sp. nov. isolated from bovine raw milk and skim milk concentrate.</title>
        <authorList>
            <person name="Hofmann K."/>
            <person name="Huptas C."/>
            <person name="Doll E."/>
            <person name="Scherer S."/>
            <person name="Wenning M."/>
        </authorList>
    </citation>
    <scope>NUCLEOTIDE SEQUENCE [LARGE SCALE GENOMIC DNA]</scope>
    <source>
        <strain evidence="2 3">DSM 108990</strain>
    </source>
</reference>
<dbReference type="Proteomes" id="UP000317901">
    <property type="component" value="Unassembled WGS sequence"/>
</dbReference>
<proteinExistence type="predicted"/>
<comment type="caution">
    <text evidence="2">The sequence shown here is derived from an EMBL/GenBank/DDBJ whole genome shotgun (WGS) entry which is preliminary data.</text>
</comment>
<organism evidence="2 3">
    <name type="scientific">Pseudomonas saxonica</name>
    <dbReference type="NCBI Taxonomy" id="2600598"/>
    <lineage>
        <taxon>Bacteria</taxon>
        <taxon>Pseudomonadati</taxon>
        <taxon>Pseudomonadota</taxon>
        <taxon>Gammaproteobacteria</taxon>
        <taxon>Pseudomonadales</taxon>
        <taxon>Pseudomonadaceae</taxon>
        <taxon>Pseudomonas</taxon>
    </lineage>
</organism>
<keyword evidence="1" id="KW-1133">Transmembrane helix</keyword>
<evidence type="ECO:0000313" key="2">
    <source>
        <dbReference type="EMBL" id="TWR85730.1"/>
    </source>
</evidence>
<dbReference type="AlphaFoldDB" id="A0A5C5PTR1"/>
<protein>
    <submittedName>
        <fullName evidence="2">Uncharacterized protein</fullName>
    </submittedName>
</protein>
<feature type="transmembrane region" description="Helical" evidence="1">
    <location>
        <begin position="23"/>
        <end position="47"/>
    </location>
</feature>
<keyword evidence="1" id="KW-0812">Transmembrane</keyword>
<dbReference type="EMBL" id="VFIP01000045">
    <property type="protein sequence ID" value="TWR85730.1"/>
    <property type="molecule type" value="Genomic_DNA"/>
</dbReference>
<evidence type="ECO:0000313" key="3">
    <source>
        <dbReference type="Proteomes" id="UP000317901"/>
    </source>
</evidence>
<evidence type="ECO:0000256" key="1">
    <source>
        <dbReference type="SAM" id="Phobius"/>
    </source>
</evidence>
<accession>A0A5C5PTR1</accession>